<keyword evidence="7" id="KW-0408">Iron</keyword>
<sequence length="314" mass="34791">MLEWKGNSIICLLLFKIGTRTIKNRIYFGPHGTMFADKDYIMDDRYVEYLRARAKGGAGLIIAGMMTVMENARDLAGIQEIHDKRVVPMLRKLAEAVHNEGATVLVQLCHTGRESDPELSRLPAWSPSAIPSCAMFRDVPKEMEEEDIHEVVRAFKRAASFVKEAGLDGVEIHGGSGYLPQQFMSSVTNIRTDEYGGSLENRLRFPIEVIDAARNAIGNNLILGIRLSGDDFIPGGNGIDDYKEIARQFEATGKIDFLHVGGPFYEGIYGLGMGMQVPLGFYTPHAVGFKEVVDLPVLNDFRINDPVQGEKILA</sequence>
<name>E1YAB6_9BACT</name>
<evidence type="ECO:0000256" key="6">
    <source>
        <dbReference type="ARBA" id="ARBA00023002"/>
    </source>
</evidence>
<dbReference type="InterPro" id="IPR051793">
    <property type="entry name" value="NADH:flavin_oxidoreductase"/>
</dbReference>
<gene>
    <name evidence="10" type="ORF">N47_H23320</name>
</gene>
<organism evidence="10">
    <name type="scientific">uncultured Desulfobacterium sp</name>
    <dbReference type="NCBI Taxonomy" id="201089"/>
    <lineage>
        <taxon>Bacteria</taxon>
        <taxon>Pseudomonadati</taxon>
        <taxon>Thermodesulfobacteriota</taxon>
        <taxon>Desulfobacteria</taxon>
        <taxon>Desulfobacterales</taxon>
        <taxon>Desulfobacteriaceae</taxon>
        <taxon>Desulfobacterium</taxon>
        <taxon>environmental samples</taxon>
    </lineage>
</organism>
<evidence type="ECO:0000256" key="4">
    <source>
        <dbReference type="ARBA" id="ARBA00022643"/>
    </source>
</evidence>
<evidence type="ECO:0000256" key="3">
    <source>
        <dbReference type="ARBA" id="ARBA00022630"/>
    </source>
</evidence>
<keyword evidence="8" id="KW-0411">Iron-sulfur</keyword>
<dbReference type="GO" id="GO:0046872">
    <property type="term" value="F:metal ion binding"/>
    <property type="evidence" value="ECO:0007669"/>
    <property type="project" value="UniProtKB-KW"/>
</dbReference>
<comment type="cofactor">
    <cofactor evidence="2">
        <name>[4Fe-4S] cluster</name>
        <dbReference type="ChEBI" id="CHEBI:49883"/>
    </cofactor>
</comment>
<dbReference type="InterPro" id="IPR001155">
    <property type="entry name" value="OxRdtase_FMN_N"/>
</dbReference>
<comment type="cofactor">
    <cofactor evidence="1">
        <name>FMN</name>
        <dbReference type="ChEBI" id="CHEBI:58210"/>
    </cofactor>
</comment>
<evidence type="ECO:0000256" key="7">
    <source>
        <dbReference type="ARBA" id="ARBA00023004"/>
    </source>
</evidence>
<dbReference type="InterPro" id="IPR013785">
    <property type="entry name" value="Aldolase_TIM"/>
</dbReference>
<dbReference type="PANTHER" id="PTHR42917">
    <property type="entry name" value="2,4-DIENOYL-COA REDUCTASE"/>
    <property type="match status" value="1"/>
</dbReference>
<proteinExistence type="predicted"/>
<evidence type="ECO:0000313" key="10">
    <source>
        <dbReference type="EMBL" id="CBX27510.1"/>
    </source>
</evidence>
<dbReference type="GO" id="GO:0051536">
    <property type="term" value="F:iron-sulfur cluster binding"/>
    <property type="evidence" value="ECO:0007669"/>
    <property type="project" value="UniProtKB-KW"/>
</dbReference>
<evidence type="ECO:0000256" key="1">
    <source>
        <dbReference type="ARBA" id="ARBA00001917"/>
    </source>
</evidence>
<keyword evidence="4" id="KW-0288">FMN</keyword>
<keyword evidence="6" id="KW-0560">Oxidoreductase</keyword>
<dbReference type="GO" id="GO:0010181">
    <property type="term" value="F:FMN binding"/>
    <property type="evidence" value="ECO:0007669"/>
    <property type="project" value="InterPro"/>
</dbReference>
<accession>E1YAB6</accession>
<keyword evidence="5" id="KW-0479">Metal-binding</keyword>
<keyword evidence="3" id="KW-0285">Flavoprotein</keyword>
<feature type="domain" description="NADH:flavin oxidoreductase/NADH oxidase N-terminal" evidence="9">
    <location>
        <begin position="15"/>
        <end position="247"/>
    </location>
</feature>
<evidence type="ECO:0000256" key="5">
    <source>
        <dbReference type="ARBA" id="ARBA00022723"/>
    </source>
</evidence>
<dbReference type="Pfam" id="PF00724">
    <property type="entry name" value="Oxidored_FMN"/>
    <property type="match status" value="1"/>
</dbReference>
<dbReference type="AlphaFoldDB" id="E1YAB6"/>
<evidence type="ECO:0000256" key="8">
    <source>
        <dbReference type="ARBA" id="ARBA00023014"/>
    </source>
</evidence>
<dbReference type="PANTHER" id="PTHR42917:SF2">
    <property type="entry name" value="2,4-DIENOYL-COA REDUCTASE [(2E)-ENOYL-COA-PRODUCING]"/>
    <property type="match status" value="1"/>
</dbReference>
<dbReference type="Gene3D" id="3.20.20.70">
    <property type="entry name" value="Aldolase class I"/>
    <property type="match status" value="1"/>
</dbReference>
<dbReference type="SUPFAM" id="SSF51395">
    <property type="entry name" value="FMN-linked oxidoreductases"/>
    <property type="match status" value="1"/>
</dbReference>
<evidence type="ECO:0000256" key="2">
    <source>
        <dbReference type="ARBA" id="ARBA00001966"/>
    </source>
</evidence>
<dbReference type="GO" id="GO:0016491">
    <property type="term" value="F:oxidoreductase activity"/>
    <property type="evidence" value="ECO:0007669"/>
    <property type="project" value="UniProtKB-KW"/>
</dbReference>
<evidence type="ECO:0000259" key="9">
    <source>
        <dbReference type="Pfam" id="PF00724"/>
    </source>
</evidence>
<protein>
    <recommendedName>
        <fullName evidence="9">NADH:flavin oxidoreductase/NADH oxidase N-terminal domain-containing protein</fullName>
    </recommendedName>
</protein>
<dbReference type="EMBL" id="FR695866">
    <property type="protein sequence ID" value="CBX27510.1"/>
    <property type="molecule type" value="Genomic_DNA"/>
</dbReference>
<reference evidence="10" key="1">
    <citation type="journal article" date="2011" name="Environ. Microbiol.">
        <title>Genomic insights into the metabolic potential of the polycyclic aromatic hydrocarbon degrading sulfate-reducing Deltaproteobacterium N47.</title>
        <authorList>
            <person name="Bergmann F."/>
            <person name="Selesi D."/>
            <person name="Weinmaier T."/>
            <person name="Tischler P."/>
            <person name="Rattei T."/>
            <person name="Meckenstock R.U."/>
        </authorList>
    </citation>
    <scope>NUCLEOTIDE SEQUENCE</scope>
</reference>